<dbReference type="InterPro" id="IPR057238">
    <property type="entry name" value="DUF7916"/>
</dbReference>
<evidence type="ECO:0000313" key="2">
    <source>
        <dbReference type="EMBL" id="MFD1399779.1"/>
    </source>
</evidence>
<reference evidence="3" key="1">
    <citation type="journal article" date="2019" name="Int. J. Syst. Evol. Microbiol.">
        <title>The Global Catalogue of Microorganisms (GCM) 10K type strain sequencing project: providing services to taxonomists for standard genome sequencing and annotation.</title>
        <authorList>
            <consortium name="The Broad Institute Genomics Platform"/>
            <consortium name="The Broad Institute Genome Sequencing Center for Infectious Disease"/>
            <person name="Wu L."/>
            <person name="Ma J."/>
        </authorList>
    </citation>
    <scope>NUCLEOTIDE SEQUENCE [LARGE SCALE GENOMIC DNA]</scope>
    <source>
        <strain evidence="3">CCM 9110</strain>
    </source>
</reference>
<feature type="domain" description="DUF7916" evidence="1">
    <location>
        <begin position="6"/>
        <end position="307"/>
    </location>
</feature>
<dbReference type="SUPFAM" id="SSF51366">
    <property type="entry name" value="Ribulose-phoshate binding barrel"/>
    <property type="match status" value="1"/>
</dbReference>
<comment type="caution">
    <text evidence="2">The sequence shown here is derived from an EMBL/GenBank/DDBJ whole genome shotgun (WGS) entry which is preliminary data.</text>
</comment>
<sequence length="307" mass="32316">MVTRLLSANASEILKMNGAELKQSILASEGRTIVSENVTGNPVGDGLTASEYAAAFGADLILLNGLDVFNPAIFGLYPSKTLVPEPQHDGESVHHLQQLVGRPIGVNLEPVDVNADMQETREEIPAGRQASEATFKEAERLGFNFVCLTGNPGTGVTNAQIAENIKVAKRVFSGLIIAGKMHAAGVNEPVIDQEAAEAFLAAGADVILVPAVGTVPGLDESDLKPIVKLVHAQGALVMSAIGTSQESSGAAYIAEVAVRNKVLGVDIQHIGDAGWGVQSPFENIYALSKAIRGERHALQRMARSINR</sequence>
<proteinExistence type="predicted"/>
<evidence type="ECO:0000259" key="1">
    <source>
        <dbReference type="Pfam" id="PF25509"/>
    </source>
</evidence>
<protein>
    <submittedName>
        <fullName evidence="2">Haloacid dehalogenase-like hydrolase</fullName>
    </submittedName>
</protein>
<dbReference type="Proteomes" id="UP001597199">
    <property type="component" value="Unassembled WGS sequence"/>
</dbReference>
<dbReference type="InterPro" id="IPR011060">
    <property type="entry name" value="RibuloseP-bd_barrel"/>
</dbReference>
<gene>
    <name evidence="2" type="ORF">ACFQ41_10715</name>
</gene>
<dbReference type="RefSeq" id="WP_204119129.1">
    <property type="nucleotide sequence ID" value="NZ_BOLV01000011.1"/>
</dbReference>
<keyword evidence="3" id="KW-1185">Reference proteome</keyword>
<dbReference type="EMBL" id="JBHTOA010000040">
    <property type="protein sequence ID" value="MFD1399779.1"/>
    <property type="molecule type" value="Genomic_DNA"/>
</dbReference>
<dbReference type="Pfam" id="PF25509">
    <property type="entry name" value="DUF7916"/>
    <property type="match status" value="1"/>
</dbReference>
<name>A0ABW4BGZ7_9LACO</name>
<accession>A0ABW4BGZ7</accession>
<organism evidence="2 3">
    <name type="scientific">Lacticaseibacillus suilingensis</name>
    <dbReference type="NCBI Taxonomy" id="2799577"/>
    <lineage>
        <taxon>Bacteria</taxon>
        <taxon>Bacillati</taxon>
        <taxon>Bacillota</taxon>
        <taxon>Bacilli</taxon>
        <taxon>Lactobacillales</taxon>
        <taxon>Lactobacillaceae</taxon>
        <taxon>Lacticaseibacillus</taxon>
    </lineage>
</organism>
<evidence type="ECO:0000313" key="3">
    <source>
        <dbReference type="Proteomes" id="UP001597199"/>
    </source>
</evidence>